<name>A0ACB9AQL9_9ASTR</name>
<comment type="caution">
    <text evidence="1">The sequence shown here is derived from an EMBL/GenBank/DDBJ whole genome shotgun (WGS) entry which is preliminary data.</text>
</comment>
<dbReference type="Proteomes" id="UP001056120">
    <property type="component" value="Linkage Group LG24"/>
</dbReference>
<organism evidence="1 2">
    <name type="scientific">Smallanthus sonchifolius</name>
    <dbReference type="NCBI Taxonomy" id="185202"/>
    <lineage>
        <taxon>Eukaryota</taxon>
        <taxon>Viridiplantae</taxon>
        <taxon>Streptophyta</taxon>
        <taxon>Embryophyta</taxon>
        <taxon>Tracheophyta</taxon>
        <taxon>Spermatophyta</taxon>
        <taxon>Magnoliopsida</taxon>
        <taxon>eudicotyledons</taxon>
        <taxon>Gunneridae</taxon>
        <taxon>Pentapetalae</taxon>
        <taxon>asterids</taxon>
        <taxon>campanulids</taxon>
        <taxon>Asterales</taxon>
        <taxon>Asteraceae</taxon>
        <taxon>Asteroideae</taxon>
        <taxon>Heliantheae alliance</taxon>
        <taxon>Millerieae</taxon>
        <taxon>Smallanthus</taxon>
    </lineage>
</organism>
<protein>
    <submittedName>
        <fullName evidence="1">Uncharacterized protein</fullName>
    </submittedName>
</protein>
<dbReference type="EMBL" id="CM042041">
    <property type="protein sequence ID" value="KAI3711939.1"/>
    <property type="molecule type" value="Genomic_DNA"/>
</dbReference>
<sequence length="211" mass="23081">MVSETLEELDKVIDYLETYPMKKGIRRHVDDVITLMSTALTNRETCIDGFSHGKQDRHLRESFIDSEINAKKMCSNSLALIKNMTDTDMADQSNMNPRKLLNKDDAKWPEWLSVGDRRLLQSGSVKPDVVVAADGSGNFKTISAAVTAAPSGISKRYVIGIKVGVYRENVDVPSNKQNLMFMGSGRTSTIVTASRSVAGGSTTFNSATVGQ</sequence>
<proteinExistence type="predicted"/>
<keyword evidence="2" id="KW-1185">Reference proteome</keyword>
<reference evidence="1 2" key="2">
    <citation type="journal article" date="2022" name="Mol. Ecol. Resour.">
        <title>The genomes of chicory, endive, great burdock and yacon provide insights into Asteraceae paleo-polyploidization history and plant inulin production.</title>
        <authorList>
            <person name="Fan W."/>
            <person name="Wang S."/>
            <person name="Wang H."/>
            <person name="Wang A."/>
            <person name="Jiang F."/>
            <person name="Liu H."/>
            <person name="Zhao H."/>
            <person name="Xu D."/>
            <person name="Zhang Y."/>
        </authorList>
    </citation>
    <scope>NUCLEOTIDE SEQUENCE [LARGE SCALE GENOMIC DNA]</scope>
    <source>
        <strain evidence="2">cv. Yunnan</strain>
        <tissue evidence="1">Leaves</tissue>
    </source>
</reference>
<gene>
    <name evidence="1" type="ORF">L1987_70488</name>
</gene>
<evidence type="ECO:0000313" key="2">
    <source>
        <dbReference type="Proteomes" id="UP001056120"/>
    </source>
</evidence>
<accession>A0ACB9AQL9</accession>
<reference evidence="2" key="1">
    <citation type="journal article" date="2022" name="Mol. Ecol. Resour.">
        <title>The genomes of chicory, endive, great burdock and yacon provide insights into Asteraceae palaeo-polyploidization history and plant inulin production.</title>
        <authorList>
            <person name="Fan W."/>
            <person name="Wang S."/>
            <person name="Wang H."/>
            <person name="Wang A."/>
            <person name="Jiang F."/>
            <person name="Liu H."/>
            <person name="Zhao H."/>
            <person name="Xu D."/>
            <person name="Zhang Y."/>
        </authorList>
    </citation>
    <scope>NUCLEOTIDE SEQUENCE [LARGE SCALE GENOMIC DNA]</scope>
    <source>
        <strain evidence="2">cv. Yunnan</strain>
    </source>
</reference>
<evidence type="ECO:0000313" key="1">
    <source>
        <dbReference type="EMBL" id="KAI3711939.1"/>
    </source>
</evidence>